<feature type="compositionally biased region" description="Low complexity" evidence="1">
    <location>
        <begin position="79"/>
        <end position="88"/>
    </location>
</feature>
<accession>A0ABC9B254</accession>
<feature type="compositionally biased region" description="Basic and acidic residues" evidence="1">
    <location>
        <begin position="62"/>
        <end position="75"/>
    </location>
</feature>
<reference evidence="2" key="1">
    <citation type="submission" date="2024-10" db="EMBL/GenBank/DDBJ databases">
        <authorList>
            <person name="Ryan C."/>
        </authorList>
    </citation>
    <scope>NUCLEOTIDE SEQUENCE [LARGE SCALE GENOMIC DNA]</scope>
</reference>
<protein>
    <submittedName>
        <fullName evidence="2">Uncharacterized protein</fullName>
    </submittedName>
</protein>
<dbReference type="AlphaFoldDB" id="A0ABC9B254"/>
<proteinExistence type="predicted"/>
<feature type="compositionally biased region" description="Low complexity" evidence="1">
    <location>
        <begin position="102"/>
        <end position="112"/>
    </location>
</feature>
<evidence type="ECO:0000256" key="1">
    <source>
        <dbReference type="SAM" id="MobiDB-lite"/>
    </source>
</evidence>
<gene>
    <name evidence="2" type="ORF">URODEC1_LOCUS61192</name>
</gene>
<feature type="compositionally biased region" description="Basic residues" evidence="1">
    <location>
        <begin position="113"/>
        <end position="127"/>
    </location>
</feature>
<name>A0ABC9B254_9POAL</name>
<dbReference type="EMBL" id="OZ075134">
    <property type="protein sequence ID" value="CAL4992621.1"/>
    <property type="molecule type" value="Genomic_DNA"/>
</dbReference>
<organism evidence="2 3">
    <name type="scientific">Urochloa decumbens</name>
    <dbReference type="NCBI Taxonomy" id="240449"/>
    <lineage>
        <taxon>Eukaryota</taxon>
        <taxon>Viridiplantae</taxon>
        <taxon>Streptophyta</taxon>
        <taxon>Embryophyta</taxon>
        <taxon>Tracheophyta</taxon>
        <taxon>Spermatophyta</taxon>
        <taxon>Magnoliopsida</taxon>
        <taxon>Liliopsida</taxon>
        <taxon>Poales</taxon>
        <taxon>Poaceae</taxon>
        <taxon>PACMAD clade</taxon>
        <taxon>Panicoideae</taxon>
        <taxon>Panicodae</taxon>
        <taxon>Paniceae</taxon>
        <taxon>Melinidinae</taxon>
        <taxon>Urochloa</taxon>
    </lineage>
</organism>
<sequence length="127" mass="13548">MLPSSRPSPPAAAFREQQLKQLRAQCLVFLAFRNNLEPKKKHLEIALGECPAEGSSSSGGGEGDRREADGDDSHGEIWSSSSSPVSFSATTAGLPPPGLVDLSSLRLSSPPGRRTRRVIRRGVGKIQ</sequence>
<feature type="region of interest" description="Disordered" evidence="1">
    <location>
        <begin position="47"/>
        <end position="127"/>
    </location>
</feature>
<evidence type="ECO:0000313" key="2">
    <source>
        <dbReference type="EMBL" id="CAL4992621.1"/>
    </source>
</evidence>
<dbReference type="Proteomes" id="UP001497457">
    <property type="component" value="Chromosome 24b"/>
</dbReference>
<keyword evidence="3" id="KW-1185">Reference proteome</keyword>
<evidence type="ECO:0000313" key="3">
    <source>
        <dbReference type="Proteomes" id="UP001497457"/>
    </source>
</evidence>